<feature type="domain" description="ABM" evidence="1">
    <location>
        <begin position="7"/>
        <end position="98"/>
    </location>
</feature>
<accession>A0A7Z0NB73</accession>
<dbReference type="InterPro" id="IPR007138">
    <property type="entry name" value="ABM_dom"/>
</dbReference>
<gene>
    <name evidence="2" type="ORF">HZU72_21695</name>
</gene>
<evidence type="ECO:0000313" key="2">
    <source>
        <dbReference type="EMBL" id="NYT75002.1"/>
    </source>
</evidence>
<dbReference type="PANTHER" id="PTHR33336">
    <property type="entry name" value="QUINOL MONOOXYGENASE YGIN-RELATED"/>
    <property type="match status" value="1"/>
</dbReference>
<dbReference type="InterPro" id="IPR011008">
    <property type="entry name" value="Dimeric_a/b-barrel"/>
</dbReference>
<protein>
    <submittedName>
        <fullName evidence="2">Antibiotic biosynthesis monooxygenase</fullName>
    </submittedName>
</protein>
<dbReference type="RefSeq" id="WP_180095825.1">
    <property type="nucleotide sequence ID" value="NZ_JACCGK010000025.1"/>
</dbReference>
<evidence type="ECO:0000259" key="1">
    <source>
        <dbReference type="PROSITE" id="PS51725"/>
    </source>
</evidence>
<dbReference type="PANTHER" id="PTHR33336:SF1">
    <property type="entry name" value="(4S)-4-HYDROXY-5-PHOSPHONOOXYPENTANE-2,3-DIONE ISOMERASE"/>
    <property type="match status" value="1"/>
</dbReference>
<dbReference type="AlphaFoldDB" id="A0A7Z0NB73"/>
<dbReference type="EMBL" id="JACCGK010000025">
    <property type="protein sequence ID" value="NYT75002.1"/>
    <property type="molecule type" value="Genomic_DNA"/>
</dbReference>
<dbReference type="SUPFAM" id="SSF54909">
    <property type="entry name" value="Dimeric alpha+beta barrel"/>
    <property type="match status" value="1"/>
</dbReference>
<reference evidence="2 3" key="1">
    <citation type="submission" date="2020-07" db="EMBL/GenBank/DDBJ databases">
        <title>Halomonas sp. QX-2 draft genome sequence.</title>
        <authorList>
            <person name="Qiu X."/>
        </authorList>
    </citation>
    <scope>NUCLEOTIDE SEQUENCE [LARGE SCALE GENOMIC DNA]</scope>
    <source>
        <strain evidence="2 3">QX-2</strain>
    </source>
</reference>
<dbReference type="PROSITE" id="PS51725">
    <property type="entry name" value="ABM"/>
    <property type="match status" value="1"/>
</dbReference>
<keyword evidence="2" id="KW-0560">Oxidoreductase</keyword>
<proteinExistence type="predicted"/>
<dbReference type="InterPro" id="IPR050744">
    <property type="entry name" value="AI-2_Isomerase_LsrG"/>
</dbReference>
<sequence>MQAQKAFAVIVEFMVDHRYIDDFIGKTLNQSSNSLEMEPKCHRFDVCQNEENINRVFLYELYEDKLAFEEHLNSTHYLRYHDQVKEWILDKKIILCSML</sequence>
<dbReference type="GO" id="GO:0005829">
    <property type="term" value="C:cytosol"/>
    <property type="evidence" value="ECO:0007669"/>
    <property type="project" value="TreeGrafter"/>
</dbReference>
<organism evidence="2 3">
    <name type="scientific">Vreelandella sedimenti</name>
    <dbReference type="NCBI Taxonomy" id="2729618"/>
    <lineage>
        <taxon>Bacteria</taxon>
        <taxon>Pseudomonadati</taxon>
        <taxon>Pseudomonadota</taxon>
        <taxon>Gammaproteobacteria</taxon>
        <taxon>Oceanospirillales</taxon>
        <taxon>Halomonadaceae</taxon>
        <taxon>Vreelandella</taxon>
    </lineage>
</organism>
<keyword evidence="3" id="KW-1185">Reference proteome</keyword>
<comment type="caution">
    <text evidence="2">The sequence shown here is derived from an EMBL/GenBank/DDBJ whole genome shotgun (WGS) entry which is preliminary data.</text>
</comment>
<keyword evidence="2" id="KW-0503">Monooxygenase</keyword>
<name>A0A7Z0NB73_9GAMM</name>
<dbReference type="Pfam" id="PF03992">
    <property type="entry name" value="ABM"/>
    <property type="match status" value="1"/>
</dbReference>
<dbReference type="Proteomes" id="UP000520876">
    <property type="component" value="Unassembled WGS sequence"/>
</dbReference>
<dbReference type="GO" id="GO:0004497">
    <property type="term" value="F:monooxygenase activity"/>
    <property type="evidence" value="ECO:0007669"/>
    <property type="project" value="UniProtKB-KW"/>
</dbReference>
<dbReference type="Gene3D" id="3.30.70.100">
    <property type="match status" value="1"/>
</dbReference>
<evidence type="ECO:0000313" key="3">
    <source>
        <dbReference type="Proteomes" id="UP000520876"/>
    </source>
</evidence>